<organism evidence="1 2">
    <name type="scientific">Penicillium atrosanguineum</name>
    <dbReference type="NCBI Taxonomy" id="1132637"/>
    <lineage>
        <taxon>Eukaryota</taxon>
        <taxon>Fungi</taxon>
        <taxon>Dikarya</taxon>
        <taxon>Ascomycota</taxon>
        <taxon>Pezizomycotina</taxon>
        <taxon>Eurotiomycetes</taxon>
        <taxon>Eurotiomycetidae</taxon>
        <taxon>Eurotiales</taxon>
        <taxon>Aspergillaceae</taxon>
        <taxon>Penicillium</taxon>
    </lineage>
</organism>
<dbReference type="InterPro" id="IPR036188">
    <property type="entry name" value="FAD/NAD-bd_sf"/>
</dbReference>
<dbReference type="AlphaFoldDB" id="A0A9W9U5G3"/>
<keyword evidence="2" id="KW-1185">Reference proteome</keyword>
<evidence type="ECO:0000313" key="2">
    <source>
        <dbReference type="Proteomes" id="UP001147746"/>
    </source>
</evidence>
<comment type="caution">
    <text evidence="1">The sequence shown here is derived from an EMBL/GenBank/DDBJ whole genome shotgun (WGS) entry which is preliminary data.</text>
</comment>
<dbReference type="Proteomes" id="UP001147746">
    <property type="component" value="Unassembled WGS sequence"/>
</dbReference>
<gene>
    <name evidence="1" type="ORF">N7476_003949</name>
</gene>
<reference evidence="1" key="2">
    <citation type="journal article" date="2023" name="IMA Fungus">
        <title>Comparative genomic study of the Penicillium genus elucidates a diverse pangenome and 15 lateral gene transfer events.</title>
        <authorList>
            <person name="Petersen C."/>
            <person name="Sorensen T."/>
            <person name="Nielsen M.R."/>
            <person name="Sondergaard T.E."/>
            <person name="Sorensen J.L."/>
            <person name="Fitzpatrick D.A."/>
            <person name="Frisvad J.C."/>
            <person name="Nielsen K.L."/>
        </authorList>
    </citation>
    <scope>NUCLEOTIDE SEQUENCE</scope>
    <source>
        <strain evidence="1">IBT 21472</strain>
    </source>
</reference>
<reference evidence="1" key="1">
    <citation type="submission" date="2022-12" db="EMBL/GenBank/DDBJ databases">
        <authorList>
            <person name="Petersen C."/>
        </authorList>
    </citation>
    <scope>NUCLEOTIDE SEQUENCE</scope>
    <source>
        <strain evidence="1">IBT 21472</strain>
    </source>
</reference>
<dbReference type="Gene3D" id="3.30.560.10">
    <property type="entry name" value="Glucose Oxidase, domain 3"/>
    <property type="match status" value="2"/>
</dbReference>
<protein>
    <submittedName>
        <fullName evidence="1">Uncharacterized protein</fullName>
    </submittedName>
</protein>
<dbReference type="EMBL" id="JAPZBO010000003">
    <property type="protein sequence ID" value="KAJ5320947.1"/>
    <property type="molecule type" value="Genomic_DNA"/>
</dbReference>
<name>A0A9W9U5G3_9EURO</name>
<evidence type="ECO:0000313" key="1">
    <source>
        <dbReference type="EMBL" id="KAJ5320947.1"/>
    </source>
</evidence>
<proteinExistence type="predicted"/>
<dbReference type="SUPFAM" id="SSF51905">
    <property type="entry name" value="FAD/NAD(P)-binding domain"/>
    <property type="match status" value="1"/>
</dbReference>
<accession>A0A9W9U5G3</accession>
<sequence>MHTLSRRTAELLYLGPEMQAYTRYKWTWDPLLPYLRKSATCHDDVKLYSPEMKIGGGGPIPISNAELIDEVKRFKSRFTKAWKSTGRPMTENIYDGEMNGFAHCCDMICRDQRSGSWLFRLIIDETDKSCKGVTVFDPSRKELNLYFTRSHSLLAKLLMPSGIGLNHDISKHRIITIVDSEHVGQHLLNYPGAPIVFQVKDGYGMENHLLRKGPGHTATVNAYKNGNKGSIGSGLLKMICFQRIDFYLEKDPAYVAAKKANGGADPFSPLGQPHFELYFVSIFITAFQWHFMTPRKGQHTCVVVDLARPVSDPSEVTLNSANS</sequence>